<protein>
    <submittedName>
        <fullName evidence="4">T9SS type A sorting domain-containing protein</fullName>
    </submittedName>
</protein>
<keyword evidence="6" id="KW-1185">Reference proteome</keyword>
<dbReference type="AlphaFoldDB" id="A0A5M7BFC9"/>
<proteinExistence type="predicted"/>
<evidence type="ECO:0000256" key="1">
    <source>
        <dbReference type="ARBA" id="ARBA00022729"/>
    </source>
</evidence>
<reference evidence="4 7" key="1">
    <citation type="journal article" date="2015" name="Int. J. Syst. Evol. Microbiol.">
        <title>Algibacter amylolyticus sp. nov., isolated from intertidal sediment.</title>
        <authorList>
            <person name="Zhang D.C."/>
            <person name="Wu J."/>
            <person name="Neuner K."/>
            <person name="Yao J."/>
            <person name="Margesin R."/>
        </authorList>
    </citation>
    <scope>NUCLEOTIDE SEQUENCE [LARGE SCALE GENOMIC DNA]</scope>
    <source>
        <strain evidence="4 7">RU-4-M-4</strain>
    </source>
</reference>
<evidence type="ECO:0000313" key="5">
    <source>
        <dbReference type="EMBL" id="TSJ81928.1"/>
    </source>
</evidence>
<organism evidence="4 7">
    <name type="scientific">Algibacter amylolyticus</name>
    <dbReference type="NCBI Taxonomy" id="1608400"/>
    <lineage>
        <taxon>Bacteria</taxon>
        <taxon>Pseudomonadati</taxon>
        <taxon>Bacteroidota</taxon>
        <taxon>Flavobacteriia</taxon>
        <taxon>Flavobacteriales</taxon>
        <taxon>Flavobacteriaceae</taxon>
        <taxon>Algibacter</taxon>
    </lineage>
</organism>
<gene>
    <name evidence="4" type="ORF">F2B50_02245</name>
    <name evidence="5" type="ORF">FPF71_02245</name>
</gene>
<sequence>MINSTFKPCTLIYSQISCYSKALFLFIFLSATLVAAQTHTFTSFNVGTVTSGTTGTSVALPTAGVTGNYLIYEISADFAGTGSGTTAWSEEIQMELNDGGTVIFSEVSKSTSGFMSNDSPTTLYWTGILNKAYVGGDNLTIRFFSSFNDALGPYTSNITNVNVNITEANPYAIASFDVGTVTSGTAGTSVPVTTTGITGNYLIYQISADFAGTGTGTTAWSEEIQMELNDGGTVIFSEVAKSTSGSMGNDSPTTLFWTGILNKEYVGGDNLTIRFFSSFNDALGPYTSNISNVNINIAEANPYAFASFDVGTVTSGTTGTSVAVATTGVTGDYLLYQISADFAGTGSGTTAWSEEIQMELNDGGTVIFKEVAKSTSGSMGSDSPTTLYWTGFLNKEYSGGDNLTIRFFSSYNVDGPYTSNISNVNVVLANLDNSTLTVNALDNNSKFSVYPVPFENELFIDYSFDYQTDVAIQVYDLKGALVESVVNKNYTSQSQAKSKLDLTAYRNQMFFVKLITNKGVSVKKIMSK</sequence>
<dbReference type="Proteomes" id="UP000322315">
    <property type="component" value="Unassembled WGS sequence"/>
</dbReference>
<reference evidence="5 6" key="2">
    <citation type="submission" date="2019-07" db="EMBL/GenBank/DDBJ databases">
        <title>Algibacter marinivivus sp. nov., isolated from the surface of a marine red alga.</title>
        <authorList>
            <person name="Zhong X."/>
            <person name="Xu W."/>
            <person name="Zhang Y."/>
            <person name="Zhang Q."/>
            <person name="Du Z."/>
        </authorList>
    </citation>
    <scope>NUCLEOTIDE SEQUENCE [LARGE SCALE GENOMIC DNA]</scope>
    <source>
        <strain evidence="5 6">RU-4-M-4</strain>
    </source>
</reference>
<evidence type="ECO:0000259" key="3">
    <source>
        <dbReference type="Pfam" id="PF18962"/>
    </source>
</evidence>
<feature type="chain" id="PRO_5024434840" evidence="2">
    <location>
        <begin position="36"/>
        <end position="528"/>
    </location>
</feature>
<dbReference type="EMBL" id="VMBF01000001">
    <property type="protein sequence ID" value="TSJ81928.1"/>
    <property type="molecule type" value="Genomic_DNA"/>
</dbReference>
<dbReference type="Pfam" id="PF18962">
    <property type="entry name" value="Por_Secre_tail"/>
    <property type="match status" value="1"/>
</dbReference>
<reference evidence="4" key="3">
    <citation type="submission" date="2019-09" db="EMBL/GenBank/DDBJ databases">
        <authorList>
            <person name="Zhang D.-C."/>
        </authorList>
    </citation>
    <scope>NUCLEOTIDE SEQUENCE</scope>
    <source>
        <strain evidence="4">RU-4-M-4</strain>
    </source>
</reference>
<dbReference type="OrthoDB" id="599464at2"/>
<name>A0A5M7BFC9_9FLAO</name>
<dbReference type="Proteomes" id="UP000315145">
    <property type="component" value="Unassembled WGS sequence"/>
</dbReference>
<evidence type="ECO:0000313" key="7">
    <source>
        <dbReference type="Proteomes" id="UP000322315"/>
    </source>
</evidence>
<dbReference type="RefSeq" id="WP_144115026.1">
    <property type="nucleotide sequence ID" value="NZ_JACHGE010000001.1"/>
</dbReference>
<accession>A0A5M7BFC9</accession>
<evidence type="ECO:0000256" key="2">
    <source>
        <dbReference type="SAM" id="SignalP"/>
    </source>
</evidence>
<dbReference type="InterPro" id="IPR026444">
    <property type="entry name" value="Secre_tail"/>
</dbReference>
<feature type="signal peptide" evidence="2">
    <location>
        <begin position="1"/>
        <end position="35"/>
    </location>
</feature>
<dbReference type="EMBL" id="VWRS01000001">
    <property type="protein sequence ID" value="KAA5827683.1"/>
    <property type="molecule type" value="Genomic_DNA"/>
</dbReference>
<evidence type="ECO:0000313" key="6">
    <source>
        <dbReference type="Proteomes" id="UP000315145"/>
    </source>
</evidence>
<keyword evidence="1 2" id="KW-0732">Signal</keyword>
<feature type="domain" description="Secretion system C-terminal sorting" evidence="3">
    <location>
        <begin position="449"/>
        <end position="525"/>
    </location>
</feature>
<evidence type="ECO:0000313" key="4">
    <source>
        <dbReference type="EMBL" id="KAA5827683.1"/>
    </source>
</evidence>
<comment type="caution">
    <text evidence="4">The sequence shown here is derived from an EMBL/GenBank/DDBJ whole genome shotgun (WGS) entry which is preliminary data.</text>
</comment>
<dbReference type="NCBIfam" id="TIGR04183">
    <property type="entry name" value="Por_Secre_tail"/>
    <property type="match status" value="1"/>
</dbReference>